<gene>
    <name evidence="2" type="ordered locus">Hoch_2293</name>
</gene>
<proteinExistence type="predicted"/>
<keyword evidence="3" id="KW-1185">Reference proteome</keyword>
<dbReference type="EMBL" id="CP001804">
    <property type="protein sequence ID" value="ACY14836.1"/>
    <property type="molecule type" value="Genomic_DNA"/>
</dbReference>
<dbReference type="HOGENOM" id="CLU_711271_0_0_7"/>
<evidence type="ECO:0000313" key="3">
    <source>
        <dbReference type="Proteomes" id="UP000001880"/>
    </source>
</evidence>
<feature type="region of interest" description="Disordered" evidence="1">
    <location>
        <begin position="357"/>
        <end position="388"/>
    </location>
</feature>
<dbReference type="KEGG" id="hoh:Hoch_2293"/>
<protein>
    <submittedName>
        <fullName evidence="2">Uncharacterized protein</fullName>
    </submittedName>
</protein>
<dbReference type="Proteomes" id="UP000001880">
    <property type="component" value="Chromosome"/>
</dbReference>
<organism evidence="2 3">
    <name type="scientific">Haliangium ochraceum (strain DSM 14365 / JCM 11303 / SMP-2)</name>
    <dbReference type="NCBI Taxonomy" id="502025"/>
    <lineage>
        <taxon>Bacteria</taxon>
        <taxon>Pseudomonadati</taxon>
        <taxon>Myxococcota</taxon>
        <taxon>Polyangia</taxon>
        <taxon>Haliangiales</taxon>
        <taxon>Kofleriaceae</taxon>
        <taxon>Haliangium</taxon>
    </lineage>
</organism>
<name>D0LI07_HALO1</name>
<dbReference type="AlphaFoldDB" id="D0LI07"/>
<dbReference type="RefSeq" id="WP_012827444.1">
    <property type="nucleotide sequence ID" value="NC_013440.1"/>
</dbReference>
<sequence length="388" mass="42805">MPIKQVTGEIQLGELPEAKGAWTMRLSADQRWLLMGYRVADQRSFWVRLDREGNEPLALVWGAVVDGPRDDGTVLYVEPQDANGDVVAWTKRTVVRSQLKRLGSPEPLLTRDSWVGMHYLKGDRIAVLQVVGEGDENGIRAEIVDLASKETLAGPVQPDITGYWQTFAHSQERLLFLVNTTRLMPRERQNGYVLVAFSTDDLGELWRTDGIGASPAPPMYTAAALTDEEHTVLLYGDTVRTLPLFDAATGEPKGELSLPLGSNRLRVIPAAKPRPDAALLWSSRSSKPYAGKGWQVLVVRDDHIEVVAEDRDALPPTAGVWAGDDILLAPSDSSSRVIYEREHWSEPFKNYYQLAERQLKHPDPPLPDIPDSPASPAPAPTPDSDAGP</sequence>
<evidence type="ECO:0000256" key="1">
    <source>
        <dbReference type="SAM" id="MobiDB-lite"/>
    </source>
</evidence>
<evidence type="ECO:0000313" key="2">
    <source>
        <dbReference type="EMBL" id="ACY14836.1"/>
    </source>
</evidence>
<reference evidence="2 3" key="1">
    <citation type="journal article" date="2010" name="Stand. Genomic Sci.">
        <title>Complete genome sequence of Haliangium ochraceum type strain (SMP-2).</title>
        <authorList>
            <consortium name="US DOE Joint Genome Institute (JGI-PGF)"/>
            <person name="Ivanova N."/>
            <person name="Daum C."/>
            <person name="Lang E."/>
            <person name="Abt B."/>
            <person name="Kopitz M."/>
            <person name="Saunders E."/>
            <person name="Lapidus A."/>
            <person name="Lucas S."/>
            <person name="Glavina Del Rio T."/>
            <person name="Nolan M."/>
            <person name="Tice H."/>
            <person name="Copeland A."/>
            <person name="Cheng J.F."/>
            <person name="Chen F."/>
            <person name="Bruce D."/>
            <person name="Goodwin L."/>
            <person name="Pitluck S."/>
            <person name="Mavromatis K."/>
            <person name="Pati A."/>
            <person name="Mikhailova N."/>
            <person name="Chen A."/>
            <person name="Palaniappan K."/>
            <person name="Land M."/>
            <person name="Hauser L."/>
            <person name="Chang Y.J."/>
            <person name="Jeffries C.D."/>
            <person name="Detter J.C."/>
            <person name="Brettin T."/>
            <person name="Rohde M."/>
            <person name="Goker M."/>
            <person name="Bristow J."/>
            <person name="Markowitz V."/>
            <person name="Eisen J.A."/>
            <person name="Hugenholtz P."/>
            <person name="Kyrpides N.C."/>
            <person name="Klenk H.P."/>
        </authorList>
    </citation>
    <scope>NUCLEOTIDE SEQUENCE [LARGE SCALE GENOMIC DNA]</scope>
    <source>
        <strain evidence="3">DSM 14365 / CIP 107738 / JCM 11303 / AJ 13395 / SMP-2</strain>
    </source>
</reference>
<accession>D0LI07</accession>
<feature type="compositionally biased region" description="Pro residues" evidence="1">
    <location>
        <begin position="364"/>
        <end position="381"/>
    </location>
</feature>
<dbReference type="STRING" id="502025.Hoch_2293"/>